<evidence type="ECO:0000256" key="6">
    <source>
        <dbReference type="PIRNR" id="PIRNR000099"/>
    </source>
</evidence>
<feature type="binding site" evidence="5 10">
    <location>
        <position position="429"/>
    </location>
    <ligand>
        <name>Zn(2+)</name>
        <dbReference type="ChEBI" id="CHEBI:29105"/>
    </ligand>
</feature>
<feature type="binding site" evidence="5 10">
    <location>
        <position position="369"/>
    </location>
    <ligand>
        <name>Zn(2+)</name>
        <dbReference type="ChEBI" id="CHEBI:29105"/>
    </ligand>
</feature>
<feature type="binding site" evidence="5 9">
    <location>
        <position position="369"/>
    </location>
    <ligand>
        <name>substrate</name>
    </ligand>
</feature>
<comment type="function">
    <text evidence="5">Catalyzes the sequential NAD-dependent oxidations of L-histidinol to L-histidinaldehyde and then to L-histidine.</text>
</comment>
<dbReference type="GO" id="GO:0005829">
    <property type="term" value="C:cytosol"/>
    <property type="evidence" value="ECO:0007669"/>
    <property type="project" value="TreeGrafter"/>
</dbReference>
<evidence type="ECO:0000256" key="9">
    <source>
        <dbReference type="PIRSR" id="PIRSR000099-3"/>
    </source>
</evidence>
<dbReference type="PRINTS" id="PR00083">
    <property type="entry name" value="HOLDHDRGNASE"/>
</dbReference>
<feature type="binding site" evidence="5 9">
    <location>
        <position position="245"/>
    </location>
    <ligand>
        <name>substrate</name>
    </ligand>
</feature>
<dbReference type="Gene3D" id="3.40.50.1980">
    <property type="entry name" value="Nitrogenase molybdenum iron protein domain"/>
    <property type="match status" value="2"/>
</dbReference>
<feature type="binding site" evidence="5 8">
    <location>
        <position position="220"/>
    </location>
    <ligand>
        <name>NAD(+)</name>
        <dbReference type="ChEBI" id="CHEBI:57540"/>
    </ligand>
</feature>
<evidence type="ECO:0000313" key="12">
    <source>
        <dbReference type="EMBL" id="TET91806.1"/>
    </source>
</evidence>
<evidence type="ECO:0000256" key="3">
    <source>
        <dbReference type="ARBA" id="ARBA00022833"/>
    </source>
</evidence>
<accession>A0A523YJR8</accession>
<keyword evidence="4 5" id="KW-0560">Oxidoreductase</keyword>
<dbReference type="Pfam" id="PF00815">
    <property type="entry name" value="Histidinol_dh"/>
    <property type="match status" value="1"/>
</dbReference>
<feature type="active site" description="Proton acceptor" evidence="5 7">
    <location>
        <position position="336"/>
    </location>
</feature>
<dbReference type="AlphaFoldDB" id="A0A523YJR8"/>
<comment type="pathway">
    <text evidence="5">Amino-acid biosynthesis; L-histidine biosynthesis; L-histidine from 5-phospho-alpha-D-ribose 1-diphosphate: step 9/9.</text>
</comment>
<evidence type="ECO:0000256" key="1">
    <source>
        <dbReference type="ARBA" id="ARBA00010178"/>
    </source>
</evidence>
<proteinExistence type="inferred from homology"/>
<evidence type="ECO:0000256" key="11">
    <source>
        <dbReference type="RuleBase" id="RU004175"/>
    </source>
</evidence>
<dbReference type="PROSITE" id="PS00611">
    <property type="entry name" value="HISOL_DEHYDROGENASE"/>
    <property type="match status" value="1"/>
</dbReference>
<feature type="binding site" evidence="5 9">
    <location>
        <position position="336"/>
    </location>
    <ligand>
        <name>substrate</name>
    </ligand>
</feature>
<protein>
    <recommendedName>
        <fullName evidence="5">Histidinol dehydrogenase</fullName>
        <shortName evidence="5">HDH</shortName>
        <ecNumber evidence="5">1.1.1.23</ecNumber>
    </recommendedName>
</protein>
<keyword evidence="5" id="KW-0028">Amino-acid biosynthesis</keyword>
<comment type="catalytic activity">
    <reaction evidence="5">
        <text>L-histidinol + 2 NAD(+) + H2O = L-histidine + 2 NADH + 3 H(+)</text>
        <dbReference type="Rhea" id="RHEA:20641"/>
        <dbReference type="ChEBI" id="CHEBI:15377"/>
        <dbReference type="ChEBI" id="CHEBI:15378"/>
        <dbReference type="ChEBI" id="CHEBI:57540"/>
        <dbReference type="ChEBI" id="CHEBI:57595"/>
        <dbReference type="ChEBI" id="CHEBI:57699"/>
        <dbReference type="ChEBI" id="CHEBI:57945"/>
        <dbReference type="EC" id="1.1.1.23"/>
    </reaction>
</comment>
<dbReference type="HAMAP" id="MF_01024">
    <property type="entry name" value="HisD"/>
    <property type="match status" value="1"/>
</dbReference>
<dbReference type="InterPro" id="IPR012131">
    <property type="entry name" value="Hstdl_DH"/>
</dbReference>
<feature type="binding site" evidence="5 10">
    <location>
        <position position="267"/>
    </location>
    <ligand>
        <name>Zn(2+)</name>
        <dbReference type="ChEBI" id="CHEBI:29105"/>
    </ligand>
</feature>
<evidence type="ECO:0000256" key="2">
    <source>
        <dbReference type="ARBA" id="ARBA00022723"/>
    </source>
</evidence>
<dbReference type="SUPFAM" id="SSF53720">
    <property type="entry name" value="ALDH-like"/>
    <property type="match status" value="1"/>
</dbReference>
<dbReference type="FunFam" id="3.40.50.1980:FF:000001">
    <property type="entry name" value="Histidinol dehydrogenase"/>
    <property type="match status" value="1"/>
</dbReference>
<comment type="caution">
    <text evidence="12">The sequence shown here is derived from an EMBL/GenBank/DDBJ whole genome shotgun (WGS) entry which is preliminary data.</text>
</comment>
<dbReference type="GO" id="GO:0051287">
    <property type="term" value="F:NAD binding"/>
    <property type="evidence" value="ECO:0007669"/>
    <property type="project" value="InterPro"/>
</dbReference>
<dbReference type="EMBL" id="SOIJ01000261">
    <property type="protein sequence ID" value="TET91806.1"/>
    <property type="molecule type" value="Genomic_DNA"/>
</dbReference>
<dbReference type="NCBIfam" id="TIGR00069">
    <property type="entry name" value="hisD"/>
    <property type="match status" value="1"/>
</dbReference>
<feature type="binding site" evidence="5 10">
    <location>
        <position position="270"/>
    </location>
    <ligand>
        <name>Zn(2+)</name>
        <dbReference type="ChEBI" id="CHEBI:29105"/>
    </ligand>
</feature>
<keyword evidence="5" id="KW-0368">Histidine biosynthesis</keyword>
<comment type="similarity">
    <text evidence="1 5 6 11">Belongs to the histidinol dehydrogenase family.</text>
</comment>
<dbReference type="UniPathway" id="UPA00031">
    <property type="reaction ID" value="UER00014"/>
</dbReference>
<reference evidence="12 13" key="1">
    <citation type="submission" date="2019-03" db="EMBL/GenBank/DDBJ databases">
        <title>Metabolic potential of uncultured bacteria and archaea associated with petroleum seepage in deep-sea sediments.</title>
        <authorList>
            <person name="Dong X."/>
            <person name="Hubert C."/>
        </authorList>
    </citation>
    <scope>NUCLEOTIDE SEQUENCE [LARGE SCALE GENOMIC DNA]</scope>
    <source>
        <strain evidence="12">E29_bin28</strain>
    </source>
</reference>
<evidence type="ECO:0000256" key="7">
    <source>
        <dbReference type="PIRSR" id="PIRSR000099-1"/>
    </source>
</evidence>
<dbReference type="InterPro" id="IPR022695">
    <property type="entry name" value="Histidinol_DH_monofunct"/>
</dbReference>
<sequence>MLMPKKLKDLSRGDYKRILERSRSRMEEILSRVIPIIQEVEKHGDEAVSRFTSKFDGVSLSSGDFLVKKERVKAAYKRVSPEVIESLRKMRDQVYDFHRHQLPKDWSINKTFLNKGEGSYTLGQRFVPFDQVGVYVPGGKARYPSTAIMAIVPAKLAGVGKIILASPPSKEGEMAEVVMVAADIAGVDLMINVGGVQAIAALAFGTATIPKVDLVVGPGNVYVNAAKTYLSSLGKVGIDCPAGPSEILVLADDSANPAYVANDLLSQAEHDEESCSILVTTSEKLAEEVCELLTKEIKRFSRRKIMEKSLEKYGAILMVENLDEAVNFVNDFAPEHLEIMTRGPKGVLKQIKNAGSVFLGDFSPVAAADYLSGTNHILPTGGWAKSFSGLSVQTFLKLLTYQSLTKKALKLMGKDIATLAFAEGPYDAHARSIEVRQE</sequence>
<feature type="binding site" evidence="5 8">
    <location>
        <position position="197"/>
    </location>
    <ligand>
        <name>NAD(+)</name>
        <dbReference type="ChEBI" id="CHEBI:57540"/>
    </ligand>
</feature>
<comment type="cofactor">
    <cofactor evidence="5 10">
        <name>Zn(2+)</name>
        <dbReference type="ChEBI" id="CHEBI:29105"/>
    </cofactor>
    <text evidence="5 10">Binds 1 zinc ion per subunit.</text>
</comment>
<dbReference type="EC" id="1.1.1.23" evidence="5"/>
<dbReference type="InterPro" id="IPR001692">
    <property type="entry name" value="Histidinol_DH_CS"/>
</dbReference>
<feature type="binding site" evidence="5 8">
    <location>
        <position position="135"/>
    </location>
    <ligand>
        <name>NAD(+)</name>
        <dbReference type="ChEBI" id="CHEBI:57540"/>
    </ligand>
</feature>
<evidence type="ECO:0000256" key="8">
    <source>
        <dbReference type="PIRSR" id="PIRSR000099-2"/>
    </source>
</evidence>
<feature type="binding site" evidence="5 9">
    <location>
        <position position="429"/>
    </location>
    <ligand>
        <name>substrate</name>
    </ligand>
</feature>
<dbReference type="Gene3D" id="1.20.5.1300">
    <property type="match status" value="1"/>
</dbReference>
<dbReference type="PANTHER" id="PTHR21256:SF2">
    <property type="entry name" value="HISTIDINE BIOSYNTHESIS TRIFUNCTIONAL PROTEIN"/>
    <property type="match status" value="1"/>
</dbReference>
<name>A0A523YJR8_UNCAE</name>
<dbReference type="InterPro" id="IPR016161">
    <property type="entry name" value="Ald_DH/histidinol_DH"/>
</dbReference>
<evidence type="ECO:0000256" key="4">
    <source>
        <dbReference type="ARBA" id="ARBA00023002"/>
    </source>
</evidence>
<dbReference type="GO" id="GO:0008270">
    <property type="term" value="F:zinc ion binding"/>
    <property type="evidence" value="ECO:0007669"/>
    <property type="project" value="UniProtKB-UniRule"/>
</dbReference>
<dbReference type="Proteomes" id="UP000316925">
    <property type="component" value="Unassembled WGS sequence"/>
</dbReference>
<feature type="binding site" evidence="5 9">
    <location>
        <position position="267"/>
    </location>
    <ligand>
        <name>substrate</name>
    </ligand>
</feature>
<dbReference type="PIRSF" id="PIRSF000099">
    <property type="entry name" value="Histidinol_dh"/>
    <property type="match status" value="1"/>
</dbReference>
<dbReference type="PANTHER" id="PTHR21256">
    <property type="entry name" value="HISTIDINOL DEHYDROGENASE HDH"/>
    <property type="match status" value="1"/>
</dbReference>
<keyword evidence="2 5" id="KW-0479">Metal-binding</keyword>
<dbReference type="CDD" id="cd06572">
    <property type="entry name" value="Histidinol_dh"/>
    <property type="match status" value="1"/>
</dbReference>
<feature type="binding site" evidence="5 9">
    <location>
        <position position="423"/>
    </location>
    <ligand>
        <name>substrate</name>
    </ligand>
</feature>
<dbReference type="GO" id="GO:0004399">
    <property type="term" value="F:histidinol dehydrogenase activity"/>
    <property type="evidence" value="ECO:0007669"/>
    <property type="project" value="UniProtKB-UniRule"/>
</dbReference>
<keyword evidence="5 8" id="KW-0520">NAD</keyword>
<evidence type="ECO:0000313" key="13">
    <source>
        <dbReference type="Proteomes" id="UP000316925"/>
    </source>
</evidence>
<evidence type="ECO:0000256" key="5">
    <source>
        <dbReference type="HAMAP-Rule" id="MF_01024"/>
    </source>
</evidence>
<keyword evidence="3 5" id="KW-0862">Zinc</keyword>
<dbReference type="GO" id="GO:0000105">
    <property type="term" value="P:L-histidine biosynthetic process"/>
    <property type="evidence" value="ECO:0007669"/>
    <property type="project" value="UniProtKB-UniRule"/>
</dbReference>
<gene>
    <name evidence="5 12" type="primary">hisD</name>
    <name evidence="12" type="ORF">E3J33_04565</name>
</gene>
<feature type="active site" description="Proton acceptor" evidence="5 7">
    <location>
        <position position="335"/>
    </location>
</feature>
<evidence type="ECO:0000256" key="10">
    <source>
        <dbReference type="PIRSR" id="PIRSR000099-4"/>
    </source>
</evidence>
<feature type="binding site" evidence="5 9">
    <location>
        <position position="270"/>
    </location>
    <ligand>
        <name>substrate</name>
    </ligand>
</feature>
<organism evidence="12 13">
    <name type="scientific">Aerophobetes bacterium</name>
    <dbReference type="NCBI Taxonomy" id="2030807"/>
    <lineage>
        <taxon>Bacteria</taxon>
        <taxon>Candidatus Aerophobota</taxon>
    </lineage>
</organism>